<reference evidence="1 2" key="1">
    <citation type="journal article" date="2017" name="Front. Microbiol.">
        <title>Genomics reveals a unique clone of Burkholderia cenocepacia harbouring an actively excising novel genomic island.</title>
        <authorList>
            <person name="Patil P."/>
            <person name="Mali S."/>
            <person name="Midha S."/>
            <person name="Gautam V."/>
            <person name="Dash L."/>
            <person name="Kumar S."/>
            <person name="Shastri J."/>
            <person name="Singhal L."/>
            <person name="Patil P.B."/>
        </authorList>
    </citation>
    <scope>NUCLEOTIDE SEQUENCE [LARGE SCALE GENOMIC DNA]</scope>
    <source>
        <strain evidence="1 2">BC-19</strain>
    </source>
</reference>
<dbReference type="RefSeq" id="WP_143262308.1">
    <property type="nucleotide sequence ID" value="NZ_JAIMHC010000001.1"/>
</dbReference>
<comment type="caution">
    <text evidence="1">The sequence shown here is derived from an EMBL/GenBank/DDBJ whole genome shotgun (WGS) entry which is preliminary data.</text>
</comment>
<evidence type="ECO:0000313" key="1">
    <source>
        <dbReference type="EMBL" id="MCW3712074.1"/>
    </source>
</evidence>
<dbReference type="EMBL" id="JYMX02000008">
    <property type="protein sequence ID" value="MCW3712074.1"/>
    <property type="molecule type" value="Genomic_DNA"/>
</dbReference>
<evidence type="ECO:0000313" key="2">
    <source>
        <dbReference type="Proteomes" id="UP000191686"/>
    </source>
</evidence>
<dbReference type="Proteomes" id="UP000191686">
    <property type="component" value="Unassembled WGS sequence"/>
</dbReference>
<gene>
    <name evidence="1" type="ORF">UE95_012330</name>
</gene>
<organism evidence="1 2">
    <name type="scientific">Burkholderia cenocepacia</name>
    <dbReference type="NCBI Taxonomy" id="95486"/>
    <lineage>
        <taxon>Bacteria</taxon>
        <taxon>Pseudomonadati</taxon>
        <taxon>Pseudomonadota</taxon>
        <taxon>Betaproteobacteria</taxon>
        <taxon>Burkholderiales</taxon>
        <taxon>Burkholderiaceae</taxon>
        <taxon>Burkholderia</taxon>
        <taxon>Burkholderia cepacia complex</taxon>
    </lineage>
</organism>
<name>A0ABD4UDI4_9BURK</name>
<dbReference type="AlphaFoldDB" id="A0ABD4UDI4"/>
<reference evidence="1 2" key="2">
    <citation type="journal article" date="2017" name="Front. Microbiol.">
        <title>Genomics Reveals a Unique Clone of Burkholderia cenocepacia Harboring an Actively Excising Novel Genomic Island.</title>
        <authorList>
            <person name="Patil P.P."/>
            <person name="Mali S."/>
            <person name="Midha S."/>
            <person name="Gautam V."/>
            <person name="Dash L."/>
            <person name="Kumar S."/>
            <person name="Shastri J."/>
            <person name="Singhal L."/>
            <person name="Patil P.B."/>
        </authorList>
    </citation>
    <scope>NUCLEOTIDE SEQUENCE [LARGE SCALE GENOMIC DNA]</scope>
    <source>
        <strain evidence="1 2">BC-19</strain>
    </source>
</reference>
<proteinExistence type="predicted"/>
<sequence length="114" mass="13062">MKRKLKLSDFEGIDTASMTLRSIFYELAKDIVPITLRRFLDEHNIPYRATSSKKRTKQDIEQVIETLKKDDILPTCGNIGKALGVSRQRACVLLAENKIGYEVRHNKKTKKGDL</sequence>
<protein>
    <submittedName>
        <fullName evidence="1">Cytochrome P450</fullName>
    </submittedName>
</protein>
<accession>A0ABD4UDI4</accession>